<evidence type="ECO:0000313" key="1">
    <source>
        <dbReference type="EMBL" id="TES86861.1"/>
    </source>
</evidence>
<proteinExistence type="predicted"/>
<evidence type="ECO:0000313" key="2">
    <source>
        <dbReference type="Proteomes" id="UP000320781"/>
    </source>
</evidence>
<accession>A0A523QM78</accession>
<gene>
    <name evidence="1" type="ORF">E3J95_00910</name>
</gene>
<protein>
    <submittedName>
        <fullName evidence="1">Uncharacterized protein</fullName>
    </submittedName>
</protein>
<dbReference type="Proteomes" id="UP000320781">
    <property type="component" value="Unassembled WGS sequence"/>
</dbReference>
<dbReference type="AlphaFoldDB" id="A0A523QM78"/>
<comment type="caution">
    <text evidence="1">The sequence shown here is derived from an EMBL/GenBank/DDBJ whole genome shotgun (WGS) entry which is preliminary data.</text>
</comment>
<reference evidence="1 2" key="1">
    <citation type="submission" date="2019-03" db="EMBL/GenBank/DDBJ databases">
        <title>Metabolic potential of uncultured bacteria and archaea associated with petroleum seepage in deep-sea sediments.</title>
        <authorList>
            <person name="Dong X."/>
            <person name="Hubert C."/>
        </authorList>
    </citation>
    <scope>NUCLEOTIDE SEQUENCE [LARGE SCALE GENOMIC DNA]</scope>
    <source>
        <strain evidence="1">E44_bin92</strain>
    </source>
</reference>
<dbReference type="EMBL" id="SOKU01000037">
    <property type="protein sequence ID" value="TES86861.1"/>
    <property type="molecule type" value="Genomic_DNA"/>
</dbReference>
<organism evidence="1 2">
    <name type="scientific">Aerophobetes bacterium</name>
    <dbReference type="NCBI Taxonomy" id="2030807"/>
    <lineage>
        <taxon>Bacteria</taxon>
        <taxon>Candidatus Aerophobota</taxon>
    </lineage>
</organism>
<name>A0A523QM78_UNCAE</name>
<sequence>MKLKDREIMFTSIAMVLDKPVSKDSVFVEEFSEIIPVPLNVGDAAGGRIRIISSPRSQIDIMLEQNRVQLRDNSGLEPGEKPLSRVAIDTLAKLKRECRAFGLNYDLVFSLESRKPPGEVIRDKFLNAKTLRTKIISPVLATAVRLRYLKHTKTYNLILEPHGDLASDKLHVHLNVHQDARSLPPHDTLAESFKTSYGDLVRLVESL</sequence>